<protein>
    <recommendedName>
        <fullName evidence="2">Zn(2)-C6 fungal-type domain-containing protein</fullName>
    </recommendedName>
</protein>
<dbReference type="PANTHER" id="PTHR38111">
    <property type="entry name" value="ZN(2)-C6 FUNGAL-TYPE DOMAIN-CONTAINING PROTEIN-RELATED"/>
    <property type="match status" value="1"/>
</dbReference>
<evidence type="ECO:0000256" key="1">
    <source>
        <dbReference type="ARBA" id="ARBA00023242"/>
    </source>
</evidence>
<reference evidence="4" key="1">
    <citation type="submission" date="2019-06" db="EMBL/GenBank/DDBJ databases">
        <authorList>
            <person name="Broberg M."/>
        </authorList>
    </citation>
    <scope>NUCLEOTIDE SEQUENCE [LARGE SCALE GENOMIC DNA]</scope>
</reference>
<dbReference type="CDD" id="cd00067">
    <property type="entry name" value="GAL4"/>
    <property type="match status" value="1"/>
</dbReference>
<name>A0A9N9YZ06_9HYPO</name>
<evidence type="ECO:0000259" key="2">
    <source>
        <dbReference type="PROSITE" id="PS50048"/>
    </source>
</evidence>
<organism evidence="3 4">
    <name type="scientific">Clonostachys solani</name>
    <dbReference type="NCBI Taxonomy" id="160281"/>
    <lineage>
        <taxon>Eukaryota</taxon>
        <taxon>Fungi</taxon>
        <taxon>Dikarya</taxon>
        <taxon>Ascomycota</taxon>
        <taxon>Pezizomycotina</taxon>
        <taxon>Sordariomycetes</taxon>
        <taxon>Hypocreomycetidae</taxon>
        <taxon>Hypocreales</taxon>
        <taxon>Bionectriaceae</taxon>
        <taxon>Clonostachys</taxon>
    </lineage>
</organism>
<dbReference type="PROSITE" id="PS00463">
    <property type="entry name" value="ZN2_CY6_FUNGAL_1"/>
    <property type="match status" value="1"/>
</dbReference>
<dbReference type="PANTHER" id="PTHR38111:SF11">
    <property type="entry name" value="TRANSCRIPTION FACTOR DOMAIN-CONTAINING PROTEIN-RELATED"/>
    <property type="match status" value="1"/>
</dbReference>
<evidence type="ECO:0000313" key="3">
    <source>
        <dbReference type="EMBL" id="CAH0044712.1"/>
    </source>
</evidence>
<dbReference type="PROSITE" id="PS50048">
    <property type="entry name" value="ZN2_CY6_FUNGAL_2"/>
    <property type="match status" value="1"/>
</dbReference>
<keyword evidence="1" id="KW-0539">Nucleus</keyword>
<feature type="domain" description="Zn(2)-C6 fungal-type" evidence="2">
    <location>
        <begin position="10"/>
        <end position="38"/>
    </location>
</feature>
<gene>
    <name evidence="3" type="ORF">CSOL1703_00010450</name>
</gene>
<reference evidence="3 4" key="2">
    <citation type="submission" date="2021-10" db="EMBL/GenBank/DDBJ databases">
        <authorList>
            <person name="Piombo E."/>
        </authorList>
    </citation>
    <scope>NUCLEOTIDE SEQUENCE [LARGE SCALE GENOMIC DNA]</scope>
</reference>
<dbReference type="InterPro" id="IPR036864">
    <property type="entry name" value="Zn2-C6_fun-type_DNA-bd_sf"/>
</dbReference>
<dbReference type="GO" id="GO:0000981">
    <property type="term" value="F:DNA-binding transcription factor activity, RNA polymerase II-specific"/>
    <property type="evidence" value="ECO:0007669"/>
    <property type="project" value="InterPro"/>
</dbReference>
<dbReference type="GO" id="GO:0008270">
    <property type="term" value="F:zinc ion binding"/>
    <property type="evidence" value="ECO:0007669"/>
    <property type="project" value="InterPro"/>
</dbReference>
<dbReference type="Gene3D" id="4.10.240.10">
    <property type="entry name" value="Zn(2)-C6 fungal-type DNA-binding domain"/>
    <property type="match status" value="1"/>
</dbReference>
<evidence type="ECO:0000313" key="4">
    <source>
        <dbReference type="Proteomes" id="UP000775872"/>
    </source>
</evidence>
<dbReference type="Proteomes" id="UP000775872">
    <property type="component" value="Unassembled WGS sequence"/>
</dbReference>
<sequence length="503" mass="57367">MVGVPGKSKGCETCRHRRVKCDLQRPACGRCLRTNRTCPGYERGLIFVNNAPRETQSGLAVFRPKKYTRENNLLLSRVRAKTGSSSPLRLLSPSLATSASEQHLIGSFWSSYLPNGRLATDGVIKFSLYGWTNVVDELYFKAPMIRSVLCACALGLRGLAENNPRLLQKSYQMYGKTLSGLQRCIEDPEKQQRHVVLTTLKLSCLYEIWLGTKDEGSLQFKSWCAHVNGNTAFMLSCDPEMFLHGHAHRMFADCRFEAVVISTFTRTLTGLAASKWKEIPWKSLPKTPRDRLVDIMLEFPAITKEVSRLDLTTREYDQLFQREKLIEKCWSILRALRRWESAWGTEAVEFATNRVKTEPSPEPPPLTSEDLAKGHIILIYWANCIMICDIFQSQIKKSLKPRTPAAWQEYTKPATYCRKLANLLRFFQINKSGSFFMNIILIVTAFCFEYLNREEEDGPSIEKAILMNALRGHIDKDAATFAKSFIFWLNSGGNRPFSKKLVE</sequence>
<dbReference type="EMBL" id="CABFOC020000007">
    <property type="protein sequence ID" value="CAH0044712.1"/>
    <property type="molecule type" value="Genomic_DNA"/>
</dbReference>
<dbReference type="InterPro" id="IPR001138">
    <property type="entry name" value="Zn2Cys6_DnaBD"/>
</dbReference>
<dbReference type="AlphaFoldDB" id="A0A9N9YZ06"/>
<comment type="caution">
    <text evidence="3">The sequence shown here is derived from an EMBL/GenBank/DDBJ whole genome shotgun (WGS) entry which is preliminary data.</text>
</comment>
<dbReference type="OrthoDB" id="3525185at2759"/>
<keyword evidence="4" id="KW-1185">Reference proteome</keyword>
<dbReference type="SUPFAM" id="SSF57701">
    <property type="entry name" value="Zn2/Cys6 DNA-binding domain"/>
    <property type="match status" value="1"/>
</dbReference>
<accession>A0A9N9YZ06</accession>
<dbReference type="InterPro" id="IPR053178">
    <property type="entry name" value="Osmoadaptation_assoc"/>
</dbReference>
<proteinExistence type="predicted"/>
<dbReference type="SMART" id="SM00066">
    <property type="entry name" value="GAL4"/>
    <property type="match status" value="1"/>
</dbReference>
<dbReference type="Pfam" id="PF00172">
    <property type="entry name" value="Zn_clus"/>
    <property type="match status" value="1"/>
</dbReference>